<keyword evidence="5" id="KW-1185">Reference proteome</keyword>
<feature type="coiled-coil region" evidence="2">
    <location>
        <begin position="656"/>
        <end position="714"/>
    </location>
</feature>
<gene>
    <name evidence="4" type="ORF">EAI_08785</name>
</gene>
<dbReference type="PANTHER" id="PTHR32083:SF0">
    <property type="entry name" value="CILIA AND FLAGELLA-ASSOCIATED PROTEIN 58"/>
    <property type="match status" value="1"/>
</dbReference>
<protein>
    <submittedName>
        <fullName evidence="4">Coiled-coil domain-containing protein 147</fullName>
    </submittedName>
</protein>
<dbReference type="AlphaFoldDB" id="E2B7L2"/>
<evidence type="ECO:0000259" key="3">
    <source>
        <dbReference type="Pfam" id="PF21771"/>
    </source>
</evidence>
<feature type="domain" description="Cilia- and flagella-associated protein 58 central coiled coil" evidence="3">
    <location>
        <begin position="558"/>
        <end position="681"/>
    </location>
</feature>
<dbReference type="GO" id="GO:0005856">
    <property type="term" value="C:cytoskeleton"/>
    <property type="evidence" value="ECO:0007669"/>
    <property type="project" value="TreeGrafter"/>
</dbReference>
<feature type="coiled-coil region" evidence="2">
    <location>
        <begin position="65"/>
        <end position="230"/>
    </location>
</feature>
<reference evidence="4 5" key="1">
    <citation type="journal article" date="2010" name="Science">
        <title>Genomic comparison of the ants Camponotus floridanus and Harpegnathos saltator.</title>
        <authorList>
            <person name="Bonasio R."/>
            <person name="Zhang G."/>
            <person name="Ye C."/>
            <person name="Mutti N.S."/>
            <person name="Fang X."/>
            <person name="Qin N."/>
            <person name="Donahue G."/>
            <person name="Yang P."/>
            <person name="Li Q."/>
            <person name="Li C."/>
            <person name="Zhang P."/>
            <person name="Huang Z."/>
            <person name="Berger S.L."/>
            <person name="Reinberg D."/>
            <person name="Wang J."/>
            <person name="Liebig J."/>
        </authorList>
    </citation>
    <scope>NUCLEOTIDE SEQUENCE [LARGE SCALE GENOMIC DNA]</scope>
    <source>
        <strain evidence="4 5">R22 G/1</strain>
    </source>
</reference>
<dbReference type="OMA" id="CQDDMRL"/>
<evidence type="ECO:0000313" key="5">
    <source>
        <dbReference type="Proteomes" id="UP000008237"/>
    </source>
</evidence>
<dbReference type="InParanoid" id="E2B7L2"/>
<dbReference type="PANTHER" id="PTHR32083">
    <property type="entry name" value="CILIA AND FLAGELLA-ASSOCIATED PROTEIN 58-RELATED"/>
    <property type="match status" value="1"/>
</dbReference>
<dbReference type="STRING" id="610380.E2B7L2"/>
<dbReference type="Proteomes" id="UP000008237">
    <property type="component" value="Unassembled WGS sequence"/>
</dbReference>
<organism evidence="5">
    <name type="scientific">Harpegnathos saltator</name>
    <name type="common">Jerdon's jumping ant</name>
    <dbReference type="NCBI Taxonomy" id="610380"/>
    <lineage>
        <taxon>Eukaryota</taxon>
        <taxon>Metazoa</taxon>
        <taxon>Ecdysozoa</taxon>
        <taxon>Arthropoda</taxon>
        <taxon>Hexapoda</taxon>
        <taxon>Insecta</taxon>
        <taxon>Pterygota</taxon>
        <taxon>Neoptera</taxon>
        <taxon>Endopterygota</taxon>
        <taxon>Hymenoptera</taxon>
        <taxon>Apocrita</taxon>
        <taxon>Aculeata</taxon>
        <taxon>Formicoidea</taxon>
        <taxon>Formicidae</taxon>
        <taxon>Ponerinae</taxon>
        <taxon>Ponerini</taxon>
        <taxon>Harpegnathos</taxon>
    </lineage>
</organism>
<name>E2B7L2_HARSA</name>
<sequence>MMEMEMNAELDGITNEMKTNEALAAYESEYARLYESLYQAHRNEKELSEQCTSLKDEIINNTYKMYELKKMVEAHEGEIARLKREVVNTTKLADAAHAREQNAQEVIENLQLNIVKLGQEIEQKNKQLSVEKDIAVSKQKEVLLKERERLLDEMETMRQRLKNMSPYIEELEKKSSEVDQRMIEMQETLDMQLNEISREKRGRERTEMEVQQLQKDITIKKDELETANASIEASANNVLRLENLVKEHKTAGERMQKEIGKLMLKRMNLQTDLDNANVEMEKLEKELTDKEKQLKSIKYDLNKTQEENAKCKLEKDIMEKRLLKVEIERSKFEQDLRQAVIDIKNVEHKTVTCRKEFMDERQHVEVLLREKNILARNKEAAQERMKRINRELLLSEHAKRKIERELDILTQSSHEVKKQLELVERERDKCNLTVQELERQIEGRISEVRLKQTEISDYKKSLAEAEIKYRQQQSLLEVIRAERNLYSKNLVEVQEEVKDLRRNLKITSQQVEQLKEDIATKESNLVKQEFPSLLEPRAVHYQGTRVIAVQKIICLLVLGRVEKEKEDLKVDLRSCRMELSALRHEIEKMKHDEKHLRWEVQQANVMIGRRQKDIDNVMNERDILGTQLVRRNDELSLQYSRIKVLNTTLQCGETQYNKKLQDIRLLKCEVKRLRTEKVLLTKNIANVSDLRQEIFHLNRDLAKERIKVTALEEEVQTPLNIHRWRKLEGTDPATFELIKKVQILQKRILKMSDDIIDKERKIKDTEKLYMNLRDVLSKQREPWTAASLDEVRNALRKRGEKLKCLVAELNMYETQVGEYKGDMTKMVNEMCELKKKYHTQKKKLQKMKETTAKSSYEPILPGILVSNVKFCGGGFSMTTPTRRNCFLELAKK</sequence>
<feature type="domain" description="Cilia- and flagella-associated protein 58 central coiled coil" evidence="3">
    <location>
        <begin position="358"/>
        <end position="528"/>
    </location>
</feature>
<dbReference type="Pfam" id="PF21771">
    <property type="entry name" value="CFAP58_CC"/>
    <property type="match status" value="2"/>
</dbReference>
<accession>E2B7L2</accession>
<dbReference type="InterPro" id="IPR049270">
    <property type="entry name" value="CFAP58_CC"/>
</dbReference>
<proteinExistence type="predicted"/>
<evidence type="ECO:0000313" key="4">
    <source>
        <dbReference type="EMBL" id="EFN88290.1"/>
    </source>
</evidence>
<dbReference type="EMBL" id="GL446193">
    <property type="protein sequence ID" value="EFN88290.1"/>
    <property type="molecule type" value="Genomic_DNA"/>
</dbReference>
<dbReference type="OrthoDB" id="264785at2759"/>
<evidence type="ECO:0000256" key="1">
    <source>
        <dbReference type="ARBA" id="ARBA00023054"/>
    </source>
</evidence>
<feature type="coiled-coil region" evidence="2">
    <location>
        <begin position="266"/>
        <end position="524"/>
    </location>
</feature>
<evidence type="ECO:0000256" key="2">
    <source>
        <dbReference type="SAM" id="Coils"/>
    </source>
</evidence>
<keyword evidence="1 2" id="KW-0175">Coiled coil</keyword>
<feature type="coiled-coil region" evidence="2">
    <location>
        <begin position="558"/>
        <end position="592"/>
    </location>
</feature>